<evidence type="ECO:0000256" key="3">
    <source>
        <dbReference type="ARBA" id="ARBA00012739"/>
    </source>
</evidence>
<dbReference type="GO" id="GO:0006412">
    <property type="term" value="P:translation"/>
    <property type="evidence" value="ECO:0007669"/>
    <property type="project" value="UniProtKB-UniRule"/>
</dbReference>
<sequence length="501" mass="54929">MNDYIFLSISEVSELLRSREISASDLAEAYISLAEKFKYMNAFITIDYDAIRASAIESDNRLRKDSDEINLLEGIPIAIKDLFCTQNELTTAGSAMLRNFRSPYESTVTYKLKKSGAIPFGKTNMDEFAMGSDNSYSYFGPVISPWKNSQFPDKKIVPGGSSGGSAAAVASYQCMAALGSDTGGSVRQPAAFSGLVGVKPTYGRCSRWGMIAFASSLDQAGVLTRSVLDAALILDVITGYDEKDQTSLNFESTRCTDVLKSNCSIRGLKIGIPSDYKIAGMSEDIIRMWEKAEDWLKEEGAEIVPINLPNTSVGISVYYVIAPAEASSNLARYDGIRYGERATRSGQTFNEMVAETRSQFFGNEVKRRIMIGTYVLSAGTYDKYYGQAQKVRHIIAQDFKNAFEVVDAILTPTAPTPAYSLGENQDNPATIYMNDAFTVPTSLAGLPAISVPCGLSEKEQLPLGLQVIGNYCQEDIIFKVAFALEKNANFSRNRLINDLFK</sequence>
<feature type="active site" description="Charge relay system" evidence="10">
    <location>
        <position position="161"/>
    </location>
</feature>
<evidence type="ECO:0000256" key="5">
    <source>
        <dbReference type="ARBA" id="ARBA00022598"/>
    </source>
</evidence>
<dbReference type="PANTHER" id="PTHR11895">
    <property type="entry name" value="TRANSAMIDASE"/>
    <property type="match status" value="1"/>
</dbReference>
<keyword evidence="5 10" id="KW-0436">Ligase</keyword>
<evidence type="ECO:0000313" key="13">
    <source>
        <dbReference type="Proteomes" id="UP001289135"/>
    </source>
</evidence>
<evidence type="ECO:0000256" key="10">
    <source>
        <dbReference type="HAMAP-Rule" id="MF_00120"/>
    </source>
</evidence>
<gene>
    <name evidence="10" type="primary">gatA</name>
    <name evidence="12" type="ORF">Lyticum_00454</name>
</gene>
<keyword evidence="7 10" id="KW-0067">ATP-binding</keyword>
<evidence type="ECO:0000256" key="1">
    <source>
        <dbReference type="ARBA" id="ARBA00008069"/>
    </source>
</evidence>
<comment type="catalytic activity">
    <reaction evidence="9 10">
        <text>L-glutamyl-tRNA(Gln) + L-glutamine + ATP + H2O = L-glutaminyl-tRNA(Gln) + L-glutamate + ADP + phosphate + H(+)</text>
        <dbReference type="Rhea" id="RHEA:17521"/>
        <dbReference type="Rhea" id="RHEA-COMP:9681"/>
        <dbReference type="Rhea" id="RHEA-COMP:9684"/>
        <dbReference type="ChEBI" id="CHEBI:15377"/>
        <dbReference type="ChEBI" id="CHEBI:15378"/>
        <dbReference type="ChEBI" id="CHEBI:29985"/>
        <dbReference type="ChEBI" id="CHEBI:30616"/>
        <dbReference type="ChEBI" id="CHEBI:43474"/>
        <dbReference type="ChEBI" id="CHEBI:58359"/>
        <dbReference type="ChEBI" id="CHEBI:78520"/>
        <dbReference type="ChEBI" id="CHEBI:78521"/>
        <dbReference type="ChEBI" id="CHEBI:456216"/>
        <dbReference type="EC" id="6.3.5.7"/>
    </reaction>
</comment>
<comment type="subunit">
    <text evidence="2 10">Heterotrimer of A, B and C subunits.</text>
</comment>
<comment type="similarity">
    <text evidence="1 10">Belongs to the amidase family. GatA subfamily.</text>
</comment>
<dbReference type="HAMAP" id="MF_00120">
    <property type="entry name" value="GatA"/>
    <property type="match status" value="1"/>
</dbReference>
<evidence type="ECO:0000256" key="6">
    <source>
        <dbReference type="ARBA" id="ARBA00022741"/>
    </source>
</evidence>
<dbReference type="InterPro" id="IPR020556">
    <property type="entry name" value="Amidase_CS"/>
</dbReference>
<keyword evidence="6 10" id="KW-0547">Nucleotide-binding</keyword>
<reference evidence="12" key="1">
    <citation type="submission" date="2023-02" db="EMBL/GenBank/DDBJ databases">
        <title>Host association and intracellularity evolved multiple times independently in the Rickettsiales.</title>
        <authorList>
            <person name="Castelli M."/>
            <person name="Nardi T."/>
            <person name="Gammuto L."/>
            <person name="Bellinzona G."/>
            <person name="Sabaneyeva E."/>
            <person name="Potekhin A."/>
            <person name="Serra V."/>
            <person name="Petroni G."/>
            <person name="Sassera D."/>
        </authorList>
    </citation>
    <scope>NUCLEOTIDE SEQUENCE</scope>
    <source>
        <strain evidence="12">USBL-36I1</strain>
    </source>
</reference>
<evidence type="ECO:0000256" key="7">
    <source>
        <dbReference type="ARBA" id="ARBA00022840"/>
    </source>
</evidence>
<feature type="domain" description="Amidase" evidence="11">
    <location>
        <begin position="26"/>
        <end position="475"/>
    </location>
</feature>
<dbReference type="InterPro" id="IPR000120">
    <property type="entry name" value="Amidase"/>
</dbReference>
<dbReference type="AlphaFoldDB" id="A0AAE5AHX1"/>
<dbReference type="Proteomes" id="UP001289135">
    <property type="component" value="Unassembled WGS sequence"/>
</dbReference>
<evidence type="ECO:0000256" key="9">
    <source>
        <dbReference type="ARBA" id="ARBA00047407"/>
    </source>
</evidence>
<comment type="caution">
    <text evidence="12">The sequence shown here is derived from an EMBL/GenBank/DDBJ whole genome shotgun (WGS) entry which is preliminary data.</text>
</comment>
<dbReference type="GO" id="GO:0030956">
    <property type="term" value="C:glutamyl-tRNA(Gln) amidotransferase complex"/>
    <property type="evidence" value="ECO:0007669"/>
    <property type="project" value="InterPro"/>
</dbReference>
<dbReference type="NCBIfam" id="TIGR00132">
    <property type="entry name" value="gatA"/>
    <property type="match status" value="1"/>
</dbReference>
<dbReference type="InterPro" id="IPR004412">
    <property type="entry name" value="GatA"/>
</dbReference>
<dbReference type="RefSeq" id="WP_322498713.1">
    <property type="nucleotide sequence ID" value="NZ_JARGYU010000002.1"/>
</dbReference>
<feature type="active site" description="Charge relay system" evidence="10">
    <location>
        <position position="80"/>
    </location>
</feature>
<evidence type="ECO:0000256" key="4">
    <source>
        <dbReference type="ARBA" id="ARBA00014428"/>
    </source>
</evidence>
<dbReference type="Gene3D" id="3.90.1300.10">
    <property type="entry name" value="Amidase signature (AS) domain"/>
    <property type="match status" value="1"/>
</dbReference>
<accession>A0AAE5AHX1</accession>
<evidence type="ECO:0000259" key="11">
    <source>
        <dbReference type="Pfam" id="PF01425"/>
    </source>
</evidence>
<name>A0AAE5AHX1_9RICK</name>
<dbReference type="InterPro" id="IPR023631">
    <property type="entry name" value="Amidase_dom"/>
</dbReference>
<feature type="active site" description="Acyl-ester intermediate" evidence="10">
    <location>
        <position position="185"/>
    </location>
</feature>
<dbReference type="Pfam" id="PF01425">
    <property type="entry name" value="Amidase"/>
    <property type="match status" value="1"/>
</dbReference>
<dbReference type="InterPro" id="IPR036928">
    <property type="entry name" value="AS_sf"/>
</dbReference>
<dbReference type="GO" id="GO:0050567">
    <property type="term" value="F:glutaminyl-tRNA synthase (glutamine-hydrolyzing) activity"/>
    <property type="evidence" value="ECO:0007669"/>
    <property type="project" value="UniProtKB-UniRule"/>
</dbReference>
<dbReference type="EC" id="6.3.5.7" evidence="3 10"/>
<dbReference type="GO" id="GO:0005524">
    <property type="term" value="F:ATP binding"/>
    <property type="evidence" value="ECO:0007669"/>
    <property type="project" value="UniProtKB-KW"/>
</dbReference>
<dbReference type="PROSITE" id="PS00571">
    <property type="entry name" value="AMIDASES"/>
    <property type="match status" value="1"/>
</dbReference>
<organism evidence="12 13">
    <name type="scientific">Lyticum sinuosum</name>
    <dbReference type="NCBI Taxonomy" id="1332059"/>
    <lineage>
        <taxon>Bacteria</taxon>
        <taxon>Pseudomonadati</taxon>
        <taxon>Pseudomonadota</taxon>
        <taxon>Alphaproteobacteria</taxon>
        <taxon>Rickettsiales</taxon>
        <taxon>Lyticum</taxon>
    </lineage>
</organism>
<dbReference type="PANTHER" id="PTHR11895:SF151">
    <property type="entry name" value="GLUTAMYL-TRNA(GLN) AMIDOTRANSFERASE SUBUNIT A"/>
    <property type="match status" value="1"/>
</dbReference>
<evidence type="ECO:0000256" key="2">
    <source>
        <dbReference type="ARBA" id="ARBA00011123"/>
    </source>
</evidence>
<comment type="function">
    <text evidence="10">Allows the formation of correctly charged Gln-tRNA(Gln) through the transamidation of misacylated Glu-tRNA(Gln) in organisms which lack glutaminyl-tRNA synthetase. The reaction takes place in the presence of glutamine and ATP through an activated gamma-phospho-Glu-tRNA(Gln).</text>
</comment>
<protein>
    <recommendedName>
        <fullName evidence="4 10">Glutamyl-tRNA(Gln) amidotransferase subunit A</fullName>
        <shortName evidence="10">Glu-ADT subunit A</shortName>
        <ecNumber evidence="3 10">6.3.5.7</ecNumber>
    </recommendedName>
</protein>
<keyword evidence="8 10" id="KW-0648">Protein biosynthesis</keyword>
<evidence type="ECO:0000313" key="12">
    <source>
        <dbReference type="EMBL" id="MDZ5761284.1"/>
    </source>
</evidence>
<keyword evidence="13" id="KW-1185">Reference proteome</keyword>
<evidence type="ECO:0000256" key="8">
    <source>
        <dbReference type="ARBA" id="ARBA00022917"/>
    </source>
</evidence>
<dbReference type="EMBL" id="JARGYU010000002">
    <property type="protein sequence ID" value="MDZ5761284.1"/>
    <property type="molecule type" value="Genomic_DNA"/>
</dbReference>
<proteinExistence type="inferred from homology"/>
<dbReference type="SUPFAM" id="SSF75304">
    <property type="entry name" value="Amidase signature (AS) enzymes"/>
    <property type="match status" value="1"/>
</dbReference>